<keyword evidence="3" id="KW-1185">Reference proteome</keyword>
<protein>
    <submittedName>
        <fullName evidence="2">Uncharacterized protein</fullName>
    </submittedName>
</protein>
<feature type="coiled-coil region" evidence="1">
    <location>
        <begin position="270"/>
        <end position="321"/>
    </location>
</feature>
<dbReference type="EMBL" id="FO082871">
    <property type="protein sequence ID" value="CCF72572.1"/>
    <property type="molecule type" value="Genomic_DNA"/>
</dbReference>
<dbReference type="GeneID" id="24423182"/>
<reference evidence="2 3" key="1">
    <citation type="journal article" date="2012" name="Nucleic Acids Res.">
        <title>Sequencing of the smallest Apicomplexan genome from the human pathogen Babesia microti.</title>
        <authorList>
            <person name="Cornillot E."/>
            <person name="Hadj-Kaddour K."/>
            <person name="Dassouli A."/>
            <person name="Noel B."/>
            <person name="Ranwez V."/>
            <person name="Vacherie B."/>
            <person name="Augagneur Y."/>
            <person name="Bres V."/>
            <person name="Duclos A."/>
            <person name="Randazzo S."/>
            <person name="Carcy B."/>
            <person name="Debierre-Grockiego F."/>
            <person name="Delbecq S."/>
            <person name="Moubri-Menage K."/>
            <person name="Shams-Eldin H."/>
            <person name="Usmani-Brown S."/>
            <person name="Bringaud F."/>
            <person name="Wincker P."/>
            <person name="Vivares C.P."/>
            <person name="Schwarz R.T."/>
            <person name="Schetters T.P."/>
            <person name="Krause P.J."/>
            <person name="Gorenflot A."/>
            <person name="Berry V."/>
            <person name="Barbe V."/>
            <person name="Ben Mamoun C."/>
        </authorList>
    </citation>
    <scope>NUCLEOTIDE SEQUENCE [LARGE SCALE GENOMIC DNA]</scope>
    <source>
        <strain evidence="2 3">RI</strain>
    </source>
</reference>
<evidence type="ECO:0000256" key="1">
    <source>
        <dbReference type="SAM" id="Coils"/>
    </source>
</evidence>
<reference evidence="2 3" key="2">
    <citation type="journal article" date="2013" name="PLoS ONE">
        <title>Whole genome mapping and re-organization of the nuclear and mitochondrial genomes of Babesia microti isolates.</title>
        <authorList>
            <person name="Cornillot E."/>
            <person name="Dassouli A."/>
            <person name="Garg A."/>
            <person name="Pachikara N."/>
            <person name="Randazzo S."/>
            <person name="Depoix D."/>
            <person name="Carcy B."/>
            <person name="Delbecq S."/>
            <person name="Frutos R."/>
            <person name="Silva J.C."/>
            <person name="Sutton R."/>
            <person name="Krause P.J."/>
            <person name="Mamoun C.B."/>
        </authorList>
    </citation>
    <scope>NUCLEOTIDE SEQUENCE [LARGE SCALE GENOMIC DNA]</scope>
    <source>
        <strain evidence="2 3">RI</strain>
    </source>
</reference>
<dbReference type="KEGG" id="bmic:BMR1_01G00505"/>
<name>I7J560_BABMR</name>
<dbReference type="RefSeq" id="XP_012647181.1">
    <property type="nucleotide sequence ID" value="XM_012791727.1"/>
</dbReference>
<evidence type="ECO:0000313" key="3">
    <source>
        <dbReference type="Proteomes" id="UP000002899"/>
    </source>
</evidence>
<reference evidence="2 3" key="3">
    <citation type="journal article" date="2016" name="Sci. Rep.">
        <title>Genome-wide diversity and gene expression profiling of Babesia microti isolates identify polymorphic genes that mediate host-pathogen interactions.</title>
        <authorList>
            <person name="Silva J.C."/>
            <person name="Cornillot E."/>
            <person name="McCracken C."/>
            <person name="Usmani-Brown S."/>
            <person name="Dwivedi A."/>
            <person name="Ifeonu O.O."/>
            <person name="Crabtree J."/>
            <person name="Gotia H.T."/>
            <person name="Virji A.Z."/>
            <person name="Reynes C."/>
            <person name="Colinge J."/>
            <person name="Kumar V."/>
            <person name="Lawres L."/>
            <person name="Pazzi J.E."/>
            <person name="Pablo J.V."/>
            <person name="Hung C."/>
            <person name="Brancato J."/>
            <person name="Kumari P."/>
            <person name="Orvis J."/>
            <person name="Tretina K."/>
            <person name="Chibucos M."/>
            <person name="Ott S."/>
            <person name="Sadzewicz L."/>
            <person name="Sengamalay N."/>
            <person name="Shetty A.C."/>
            <person name="Su Q."/>
            <person name="Tallon L."/>
            <person name="Fraser C.M."/>
            <person name="Frutos R."/>
            <person name="Molina D.M."/>
            <person name="Krause P.J."/>
            <person name="Ben Mamoun C."/>
        </authorList>
    </citation>
    <scope>NUCLEOTIDE SEQUENCE [LARGE SCALE GENOMIC DNA]</scope>
    <source>
        <strain evidence="2 3">RI</strain>
    </source>
</reference>
<dbReference type="Proteomes" id="UP000002899">
    <property type="component" value="Chromosome I"/>
</dbReference>
<organism evidence="2 3">
    <name type="scientific">Babesia microti (strain RI)</name>
    <dbReference type="NCBI Taxonomy" id="1133968"/>
    <lineage>
        <taxon>Eukaryota</taxon>
        <taxon>Sar</taxon>
        <taxon>Alveolata</taxon>
        <taxon>Apicomplexa</taxon>
        <taxon>Aconoidasida</taxon>
        <taxon>Piroplasmida</taxon>
        <taxon>Babesiidae</taxon>
        <taxon>Babesia</taxon>
    </lineage>
</organism>
<sequence>MEKNFIDWMNSTLNITENVGFSRTTSNFDSMDEIEKIESDASDSTTLKATIVKWINLFYADEDENHSKRPFSYFLLKSEGIEIAIDTISHCHRLQIELQQDNLLCSLFEKYLHGTTLIHQKIADIILDNSLSENTDEFERYLGAVRRLINCLKLDYHEMELMKEREIIADEIAYLNGNLNDTHVVQLHTRLKDNFESTFKISQENHEIAISKLDELDTILKELTEQAKTSMMGVEAKKKALNEYYKNKCQIEIEENNTYNDTVKSMLTQLNAMADAREKHQARLETLLVEVRELEKKIFELDELKTQIKKFISETDELMLNKNEAIIKLEEELQEELAGESIQYVINQTLEENAYSLTQILLDAKSYFDTQQAPTRNESSKTPCLAEKVLGDIMNCKFENSNTIILMEDKDEFKQALLIEMKQYKKYLRQCS</sequence>
<gene>
    <name evidence="2" type="ORF">BMR1_01G00505</name>
</gene>
<proteinExistence type="predicted"/>
<keyword evidence="1" id="KW-0175">Coiled coil</keyword>
<dbReference type="AlphaFoldDB" id="I7J560"/>
<accession>I7J560</accession>
<evidence type="ECO:0000313" key="2">
    <source>
        <dbReference type="EMBL" id="CCF72572.1"/>
    </source>
</evidence>
<dbReference type="VEuPathDB" id="PiroplasmaDB:BMR1_01G00505"/>